<comment type="caution">
    <text evidence="4">The sequence shown here is derived from an EMBL/GenBank/DDBJ whole genome shotgun (WGS) entry which is preliminary data.</text>
</comment>
<name>A0A3N1Y7D8_9GAMM</name>
<protein>
    <recommendedName>
        <fullName evidence="3">AMP nucleosidase</fullName>
        <ecNumber evidence="2">3.2.2.4</ecNumber>
    </recommendedName>
    <alternativeName>
        <fullName evidence="3">AMP nucleosidase</fullName>
    </alternativeName>
</protein>
<evidence type="ECO:0000313" key="5">
    <source>
        <dbReference type="Proteomes" id="UP000276634"/>
    </source>
</evidence>
<evidence type="ECO:0000256" key="2">
    <source>
        <dbReference type="ARBA" id="ARBA00011985"/>
    </source>
</evidence>
<dbReference type="PANTHER" id="PTHR43393">
    <property type="entry name" value="CYTOKININ RIBOSIDE 5'-MONOPHOSPHATE PHOSPHORIBOHYDROLASE"/>
    <property type="match status" value="1"/>
</dbReference>
<proteinExistence type="predicted"/>
<dbReference type="PANTHER" id="PTHR43393:SF3">
    <property type="entry name" value="LYSINE DECARBOXYLASE-LIKE PROTEIN"/>
    <property type="match status" value="1"/>
</dbReference>
<comment type="catalytic activity">
    <reaction evidence="1">
        <text>AMP + H2O = D-ribose 5-phosphate + adenine</text>
        <dbReference type="Rhea" id="RHEA:20129"/>
        <dbReference type="ChEBI" id="CHEBI:15377"/>
        <dbReference type="ChEBI" id="CHEBI:16708"/>
        <dbReference type="ChEBI" id="CHEBI:78346"/>
        <dbReference type="ChEBI" id="CHEBI:456215"/>
        <dbReference type="EC" id="3.2.2.4"/>
    </reaction>
</comment>
<dbReference type="RefSeq" id="WP_123399594.1">
    <property type="nucleotide sequence ID" value="NZ_RJVI01000001.1"/>
</dbReference>
<keyword evidence="5" id="KW-1185">Reference proteome</keyword>
<dbReference type="Pfam" id="PF03641">
    <property type="entry name" value="Lysine_decarbox"/>
    <property type="match status" value="1"/>
</dbReference>
<dbReference type="InterPro" id="IPR031100">
    <property type="entry name" value="LOG_fam"/>
</dbReference>
<dbReference type="EC" id="3.2.2.4" evidence="2"/>
<dbReference type="GO" id="GO:0008714">
    <property type="term" value="F:AMP nucleosidase activity"/>
    <property type="evidence" value="ECO:0007669"/>
    <property type="project" value="UniProtKB-EC"/>
</dbReference>
<dbReference type="Gene3D" id="3.40.50.450">
    <property type="match status" value="1"/>
</dbReference>
<dbReference type="OrthoDB" id="9801098at2"/>
<dbReference type="EMBL" id="RJVI01000001">
    <property type="protein sequence ID" value="ROR34431.1"/>
    <property type="molecule type" value="Genomic_DNA"/>
</dbReference>
<sequence>MSRRRRTTPAYLRRDFIESREARPLRILSEYLEPWGRFDRHRVEDTVVFMGSARIPSREQAERELAEAEAEGGDVERARRRLAMSRYYEAARELARRLTEWSKGLGEEARRFVVCTGGGPGIMEAANRGASEARGLNVGLTISLEHEEFENPYVTRELHCHFHYFFMRKFWFAYLAKAVVVFPGGFGTLDELFELLTLVQTRKIRKHLPIVLFGTEYWDRVLHLEALAEWGTIDPEDLRLYLRTDSVDEAFDYLVQQLARHGVPERGAIL</sequence>
<evidence type="ECO:0000313" key="4">
    <source>
        <dbReference type="EMBL" id="ROR34431.1"/>
    </source>
</evidence>
<dbReference type="GO" id="GO:0005829">
    <property type="term" value="C:cytosol"/>
    <property type="evidence" value="ECO:0007669"/>
    <property type="project" value="TreeGrafter"/>
</dbReference>
<evidence type="ECO:0000256" key="3">
    <source>
        <dbReference type="ARBA" id="ARBA00031983"/>
    </source>
</evidence>
<evidence type="ECO:0000256" key="1">
    <source>
        <dbReference type="ARBA" id="ARBA00000274"/>
    </source>
</evidence>
<dbReference type="InterPro" id="IPR052341">
    <property type="entry name" value="LOG_family_nucleotidases"/>
</dbReference>
<reference evidence="4 5" key="1">
    <citation type="submission" date="2018-11" db="EMBL/GenBank/DDBJ databases">
        <title>Genomic Encyclopedia of Type Strains, Phase IV (KMG-IV): sequencing the most valuable type-strain genomes for metagenomic binning, comparative biology and taxonomic classification.</title>
        <authorList>
            <person name="Goeker M."/>
        </authorList>
    </citation>
    <scope>NUCLEOTIDE SEQUENCE [LARGE SCALE GENOMIC DNA]</scope>
    <source>
        <strain evidence="4 5">DSM 100275</strain>
    </source>
</reference>
<organism evidence="4 5">
    <name type="scientific">Inmirania thermothiophila</name>
    <dbReference type="NCBI Taxonomy" id="1750597"/>
    <lineage>
        <taxon>Bacteria</taxon>
        <taxon>Pseudomonadati</taxon>
        <taxon>Pseudomonadota</taxon>
        <taxon>Gammaproteobacteria</taxon>
        <taxon>Chromatiales</taxon>
        <taxon>Ectothiorhodospiraceae</taxon>
        <taxon>Inmirania</taxon>
    </lineage>
</organism>
<gene>
    <name evidence="4" type="ORF">EDC57_0328</name>
</gene>
<dbReference type="Proteomes" id="UP000276634">
    <property type="component" value="Unassembled WGS sequence"/>
</dbReference>
<dbReference type="AlphaFoldDB" id="A0A3N1Y7D8"/>
<accession>A0A3N1Y7D8</accession>
<dbReference type="SUPFAM" id="SSF102405">
    <property type="entry name" value="MCP/YpsA-like"/>
    <property type="match status" value="1"/>
</dbReference>